<organism evidence="2 3">
    <name type="scientific">Novipirellula galeiformis</name>
    <dbReference type="NCBI Taxonomy" id="2528004"/>
    <lineage>
        <taxon>Bacteria</taxon>
        <taxon>Pseudomonadati</taxon>
        <taxon>Planctomycetota</taxon>
        <taxon>Planctomycetia</taxon>
        <taxon>Pirellulales</taxon>
        <taxon>Pirellulaceae</taxon>
        <taxon>Novipirellula</taxon>
    </lineage>
</organism>
<feature type="compositionally biased region" description="Basic and acidic residues" evidence="1">
    <location>
        <begin position="19"/>
        <end position="28"/>
    </location>
</feature>
<dbReference type="Proteomes" id="UP000316304">
    <property type="component" value="Unassembled WGS sequence"/>
</dbReference>
<accession>A0A5C6CQS5</accession>
<proteinExistence type="predicted"/>
<dbReference type="AlphaFoldDB" id="A0A5C6CQS5"/>
<name>A0A5C6CQS5_9BACT</name>
<protein>
    <submittedName>
        <fullName evidence="2">Uncharacterized protein</fullName>
    </submittedName>
</protein>
<feature type="region of interest" description="Disordered" evidence="1">
    <location>
        <begin position="1"/>
        <end position="28"/>
    </location>
</feature>
<evidence type="ECO:0000313" key="2">
    <source>
        <dbReference type="EMBL" id="TWU25189.1"/>
    </source>
</evidence>
<evidence type="ECO:0000313" key="3">
    <source>
        <dbReference type="Proteomes" id="UP000316304"/>
    </source>
</evidence>
<dbReference type="EMBL" id="SJPT01000002">
    <property type="protein sequence ID" value="TWU25189.1"/>
    <property type="molecule type" value="Genomic_DNA"/>
</dbReference>
<reference evidence="2 3" key="1">
    <citation type="submission" date="2019-02" db="EMBL/GenBank/DDBJ databases">
        <title>Deep-cultivation of Planctomycetes and their phenomic and genomic characterization uncovers novel biology.</title>
        <authorList>
            <person name="Wiegand S."/>
            <person name="Jogler M."/>
            <person name="Boedeker C."/>
            <person name="Pinto D."/>
            <person name="Vollmers J."/>
            <person name="Rivas-Marin E."/>
            <person name="Kohn T."/>
            <person name="Peeters S.H."/>
            <person name="Heuer A."/>
            <person name="Rast P."/>
            <person name="Oberbeckmann S."/>
            <person name="Bunk B."/>
            <person name="Jeske O."/>
            <person name="Meyerdierks A."/>
            <person name="Storesund J.E."/>
            <person name="Kallscheuer N."/>
            <person name="Luecker S."/>
            <person name="Lage O.M."/>
            <person name="Pohl T."/>
            <person name="Merkel B.J."/>
            <person name="Hornburger P."/>
            <person name="Mueller R.-W."/>
            <person name="Bruemmer F."/>
            <person name="Labrenz M."/>
            <person name="Spormann A.M."/>
            <person name="Op Den Camp H."/>
            <person name="Overmann J."/>
            <person name="Amann R."/>
            <person name="Jetten M.S.M."/>
            <person name="Mascher T."/>
            <person name="Medema M.H."/>
            <person name="Devos D.P."/>
            <person name="Kaster A.-K."/>
            <person name="Ovreas L."/>
            <person name="Rohde M."/>
            <person name="Galperin M.Y."/>
            <person name="Jogler C."/>
        </authorList>
    </citation>
    <scope>NUCLEOTIDE SEQUENCE [LARGE SCALE GENOMIC DNA]</scope>
    <source>
        <strain evidence="2 3">Pla52o</strain>
    </source>
</reference>
<keyword evidence="3" id="KW-1185">Reference proteome</keyword>
<evidence type="ECO:0000256" key="1">
    <source>
        <dbReference type="SAM" id="MobiDB-lite"/>
    </source>
</evidence>
<gene>
    <name evidence="2" type="ORF">Pla52o_14870</name>
</gene>
<comment type="caution">
    <text evidence="2">The sequence shown here is derived from an EMBL/GenBank/DDBJ whole genome shotgun (WGS) entry which is preliminary data.</text>
</comment>
<sequence length="82" mass="9135">MGGISLADESFAGISSAHDQTDERPRARTQNEVEGFLLTGSITHRITRRITRRISWGDCAPRAFLDREQGQLKPALHPASIY</sequence>